<dbReference type="InterPro" id="IPR003000">
    <property type="entry name" value="Sirtuin"/>
</dbReference>
<dbReference type="InterPro" id="IPR001173">
    <property type="entry name" value="Glyco_trans_2-like"/>
</dbReference>
<feature type="binding site" evidence="4">
    <location>
        <position position="485"/>
    </location>
    <ligand>
        <name>Zn(2+)</name>
        <dbReference type="ChEBI" id="CHEBI:29105"/>
    </ligand>
</feature>
<keyword evidence="4" id="KW-0479">Metal-binding</keyword>
<feature type="binding site" evidence="4">
    <location>
        <position position="507"/>
    </location>
    <ligand>
        <name>Zn(2+)</name>
        <dbReference type="ChEBI" id="CHEBI:29105"/>
    </ligand>
</feature>
<dbReference type="PANTHER" id="PTHR11675:SF126">
    <property type="entry name" value="RICIN B LECTIN DOMAIN-CONTAINING PROTEIN"/>
    <property type="match status" value="1"/>
</dbReference>
<keyword evidence="1" id="KW-0808">Transferase</keyword>
<dbReference type="SUPFAM" id="SSF52467">
    <property type="entry name" value="DHS-like NAD/FAD-binding domain"/>
    <property type="match status" value="1"/>
</dbReference>
<feature type="domain" description="Deacetylase sirtuin-type" evidence="5">
    <location>
        <begin position="480"/>
        <end position="570"/>
    </location>
</feature>
<keyword evidence="7" id="KW-1185">Reference proteome</keyword>
<gene>
    <name evidence="6" type="ORF">PCOR1329_LOCUS73676</name>
</gene>
<dbReference type="Pfam" id="PF02146">
    <property type="entry name" value="SIR2"/>
    <property type="match status" value="1"/>
</dbReference>
<evidence type="ECO:0000256" key="3">
    <source>
        <dbReference type="ARBA" id="ARBA00023157"/>
    </source>
</evidence>
<evidence type="ECO:0000259" key="5">
    <source>
        <dbReference type="PROSITE" id="PS50305"/>
    </source>
</evidence>
<evidence type="ECO:0000256" key="4">
    <source>
        <dbReference type="PROSITE-ProRule" id="PRU00236"/>
    </source>
</evidence>
<dbReference type="EMBL" id="CAUYUJ010019937">
    <property type="protein sequence ID" value="CAK0894709.1"/>
    <property type="molecule type" value="Genomic_DNA"/>
</dbReference>
<name>A0ABN9X5N5_9DINO</name>
<proteinExistence type="predicted"/>
<dbReference type="SUPFAM" id="SSF53448">
    <property type="entry name" value="Nucleotide-diphospho-sugar transferases"/>
    <property type="match status" value="1"/>
</dbReference>
<evidence type="ECO:0000313" key="7">
    <source>
        <dbReference type="Proteomes" id="UP001189429"/>
    </source>
</evidence>
<dbReference type="Gene3D" id="3.40.50.1220">
    <property type="entry name" value="TPP-binding domain"/>
    <property type="match status" value="1"/>
</dbReference>
<keyword evidence="2" id="KW-0520">NAD</keyword>
<feature type="binding site" evidence="4">
    <location>
        <position position="510"/>
    </location>
    <ligand>
        <name>Zn(2+)</name>
        <dbReference type="ChEBI" id="CHEBI:29105"/>
    </ligand>
</feature>
<dbReference type="InterPro" id="IPR029044">
    <property type="entry name" value="Nucleotide-diphossugar_trans"/>
</dbReference>
<comment type="caution">
    <text evidence="6">The sequence shown here is derived from an EMBL/GenBank/DDBJ whole genome shotgun (WGS) entry which is preliminary data.</text>
</comment>
<dbReference type="PANTHER" id="PTHR11675">
    <property type="entry name" value="N-ACETYLGALACTOSAMINYLTRANSFERASE"/>
    <property type="match status" value="1"/>
</dbReference>
<keyword evidence="4" id="KW-0862">Zinc</keyword>
<dbReference type="PROSITE" id="PS50231">
    <property type="entry name" value="RICIN_B_LECTIN"/>
    <property type="match status" value="1"/>
</dbReference>
<dbReference type="InterPro" id="IPR026591">
    <property type="entry name" value="Sirtuin_cat_small_dom_sf"/>
</dbReference>
<comment type="caution">
    <text evidence="4">Lacks conserved residue(s) required for the propagation of feature annotation.</text>
</comment>
<feature type="binding site" evidence="4">
    <location>
        <position position="482"/>
    </location>
    <ligand>
        <name>Zn(2+)</name>
        <dbReference type="ChEBI" id="CHEBI:29105"/>
    </ligand>
</feature>
<dbReference type="Gene3D" id="3.90.550.10">
    <property type="entry name" value="Spore Coat Polysaccharide Biosynthesis Protein SpsA, Chain A"/>
    <property type="match status" value="1"/>
</dbReference>
<dbReference type="InterPro" id="IPR029035">
    <property type="entry name" value="DHS-like_NAD/FAD-binding_dom"/>
</dbReference>
<protein>
    <recommendedName>
        <fullName evidence="5">Deacetylase sirtuin-type domain-containing protein</fullName>
    </recommendedName>
</protein>
<evidence type="ECO:0000256" key="1">
    <source>
        <dbReference type="ARBA" id="ARBA00022679"/>
    </source>
</evidence>
<reference evidence="6" key="1">
    <citation type="submission" date="2023-10" db="EMBL/GenBank/DDBJ databases">
        <authorList>
            <person name="Chen Y."/>
            <person name="Shah S."/>
            <person name="Dougan E. K."/>
            <person name="Thang M."/>
            <person name="Chan C."/>
        </authorList>
    </citation>
    <scope>NUCLEOTIDE SEQUENCE [LARGE SCALE GENOMIC DNA]</scope>
</reference>
<dbReference type="Proteomes" id="UP001189429">
    <property type="component" value="Unassembled WGS sequence"/>
</dbReference>
<organism evidence="6 7">
    <name type="scientific">Prorocentrum cordatum</name>
    <dbReference type="NCBI Taxonomy" id="2364126"/>
    <lineage>
        <taxon>Eukaryota</taxon>
        <taxon>Sar</taxon>
        <taxon>Alveolata</taxon>
        <taxon>Dinophyceae</taxon>
        <taxon>Prorocentrales</taxon>
        <taxon>Prorocentraceae</taxon>
        <taxon>Prorocentrum</taxon>
    </lineage>
</organism>
<sequence length="570" mass="62566">MIPGGRLAPKACGPDGVYLKRSVEAIVEATGEVLAEVIVVDDGTEPPVRKPQLAGLDWEHLDSPRRAARRPRLRWLRNDRPTSATAARGRGGDAAAGEAIAFFDCYVKPTKGWAEPVLRLLRDRPRAVALPALHDIDKEAWELIGPRGGTKTHFDNVITWEAESIQLYFPPKDVNWSFPVDQGNVPVFSSSWWKESGGYDRLQVGSSTLFTENIEMSLRVLLCGGEFVPVYDSVVGFCHSQHGTLHHERPDMTLNQARIMTAWFGSWKSKGLSRPKFVEFLTGQRQVGDLSGIKEVQRRLGCADFGVFLQRMRVPLEIMGLLPREVFSFHEKSTGLCLQEWDVNTWGMAPCTGSDSSGQLFVPKNAALDGAGKLTCCTSYGPWNFVAAEEASLVQWGSCQSDSEGLAVPAQRFELRHVSGGSPAEFSLSLEGGRCLSSSLPGSSEPAVTPAMLACSAGDRAQRWRWLKPSEQIVGLLMGARCIACGRPQPSDWVRQEIFAERVPVLCPSCGDGLVKPDIVFFGEDLPDRFHELSLGDFPEAELLIVMGTSLSVEPLASLIHRARPRGRGE</sequence>
<accession>A0ABN9X5N5</accession>
<evidence type="ECO:0000313" key="6">
    <source>
        <dbReference type="EMBL" id="CAK0894709.1"/>
    </source>
</evidence>
<dbReference type="InterPro" id="IPR026590">
    <property type="entry name" value="Ssirtuin_cat_dom"/>
</dbReference>
<dbReference type="Pfam" id="PF00535">
    <property type="entry name" value="Glycos_transf_2"/>
    <property type="match status" value="1"/>
</dbReference>
<dbReference type="Gene3D" id="3.30.1600.10">
    <property type="entry name" value="SIR2/SIRT2 'Small Domain"/>
    <property type="match status" value="1"/>
</dbReference>
<evidence type="ECO:0000256" key="2">
    <source>
        <dbReference type="ARBA" id="ARBA00023027"/>
    </source>
</evidence>
<dbReference type="PROSITE" id="PS50305">
    <property type="entry name" value="SIRTUIN"/>
    <property type="match status" value="1"/>
</dbReference>
<keyword evidence="3" id="KW-1015">Disulfide bond</keyword>